<feature type="region of interest" description="Disordered" evidence="1">
    <location>
        <begin position="1"/>
        <end position="52"/>
    </location>
</feature>
<gene>
    <name evidence="4" type="ORF">H9641_10825</name>
</gene>
<dbReference type="Pfam" id="PF14534">
    <property type="entry name" value="DUF4440"/>
    <property type="match status" value="1"/>
</dbReference>
<dbReference type="RefSeq" id="WP_191803613.1">
    <property type="nucleotide sequence ID" value="NZ_JACSQF010000010.1"/>
</dbReference>
<keyword evidence="2" id="KW-0472">Membrane</keyword>
<accession>A0ABR8TZJ9</accession>
<dbReference type="Gene3D" id="3.10.450.50">
    <property type="match status" value="1"/>
</dbReference>
<dbReference type="SUPFAM" id="SSF54427">
    <property type="entry name" value="NTF2-like"/>
    <property type="match status" value="1"/>
</dbReference>
<reference evidence="4 5" key="1">
    <citation type="submission" date="2020-08" db="EMBL/GenBank/DDBJ databases">
        <title>A Genomic Blueprint of the Chicken Gut Microbiome.</title>
        <authorList>
            <person name="Gilroy R."/>
            <person name="Ravi A."/>
            <person name="Getino M."/>
            <person name="Pursley I."/>
            <person name="Horton D.L."/>
            <person name="Alikhan N.-F."/>
            <person name="Baker D."/>
            <person name="Gharbi K."/>
            <person name="Hall N."/>
            <person name="Watson M."/>
            <person name="Adriaenssens E.M."/>
            <person name="Foster-Nyarko E."/>
            <person name="Jarju S."/>
            <person name="Secka A."/>
            <person name="Antonio M."/>
            <person name="Oren A."/>
            <person name="Chaudhuri R."/>
            <person name="La Ragione R.M."/>
            <person name="Hildebrand F."/>
            <person name="Pallen M.J."/>
        </authorList>
    </citation>
    <scope>NUCLEOTIDE SEQUENCE [LARGE SCALE GENOMIC DNA]</scope>
    <source>
        <strain evidence="4 5">Sa2CUA9</strain>
    </source>
</reference>
<evidence type="ECO:0000313" key="4">
    <source>
        <dbReference type="EMBL" id="MBD7981202.1"/>
    </source>
</evidence>
<evidence type="ECO:0000313" key="5">
    <source>
        <dbReference type="Proteomes" id="UP000655570"/>
    </source>
</evidence>
<protein>
    <submittedName>
        <fullName evidence="4">Nuclear transport factor 2 family protein</fullName>
    </submittedName>
</protein>
<dbReference type="Proteomes" id="UP000655570">
    <property type="component" value="Unassembled WGS sequence"/>
</dbReference>
<proteinExistence type="predicted"/>
<keyword evidence="2" id="KW-0812">Transmembrane</keyword>
<comment type="caution">
    <text evidence="4">The sequence shown here is derived from an EMBL/GenBank/DDBJ whole genome shotgun (WGS) entry which is preliminary data.</text>
</comment>
<name>A0ABR8TZJ9_9CELL</name>
<evidence type="ECO:0000256" key="1">
    <source>
        <dbReference type="SAM" id="MobiDB-lite"/>
    </source>
</evidence>
<dbReference type="EMBL" id="JACSQF010000010">
    <property type="protein sequence ID" value="MBD7981202.1"/>
    <property type="molecule type" value="Genomic_DNA"/>
</dbReference>
<keyword evidence="2" id="KW-1133">Transmembrane helix</keyword>
<organism evidence="4 5">
    <name type="scientific">Oerskovia merdavium</name>
    <dbReference type="NCBI Taxonomy" id="2762227"/>
    <lineage>
        <taxon>Bacteria</taxon>
        <taxon>Bacillati</taxon>
        <taxon>Actinomycetota</taxon>
        <taxon>Actinomycetes</taxon>
        <taxon>Micrococcales</taxon>
        <taxon>Cellulomonadaceae</taxon>
        <taxon>Oerskovia</taxon>
    </lineage>
</organism>
<feature type="transmembrane region" description="Helical" evidence="2">
    <location>
        <begin position="55"/>
        <end position="77"/>
    </location>
</feature>
<evidence type="ECO:0000259" key="3">
    <source>
        <dbReference type="Pfam" id="PF14534"/>
    </source>
</evidence>
<dbReference type="InterPro" id="IPR027843">
    <property type="entry name" value="DUF4440"/>
</dbReference>
<sequence>MHRRRGRPDPQVSIDLTPALDDDQDDTLLTVSTAPGTSAPRRRPPPGPSHPRRQIALAALGGLLVGGATVAAVQLVASQQREISGSTTVAELRGVEMERLTDLVAADRDAAPFAAHLGEDFLLVDVTGDETPRPQYLDDLASGELDFRQFEPTGEILVRLHGRTAVVEHESDVDIAVAGVGVFRHPVRTTVVYERHEDGWSAVHESTAALGDLPRPTQE</sequence>
<feature type="compositionally biased region" description="Low complexity" evidence="1">
    <location>
        <begin position="27"/>
        <end position="39"/>
    </location>
</feature>
<keyword evidence="5" id="KW-1185">Reference proteome</keyword>
<feature type="domain" description="DUF4440" evidence="3">
    <location>
        <begin position="106"/>
        <end position="200"/>
    </location>
</feature>
<evidence type="ECO:0000256" key="2">
    <source>
        <dbReference type="SAM" id="Phobius"/>
    </source>
</evidence>
<dbReference type="InterPro" id="IPR032710">
    <property type="entry name" value="NTF2-like_dom_sf"/>
</dbReference>